<evidence type="ECO:0000256" key="5">
    <source>
        <dbReference type="SAM" id="SignalP"/>
    </source>
</evidence>
<name>A0ABR8NDF9_9ACTN</name>
<dbReference type="InterPro" id="IPR018389">
    <property type="entry name" value="DctP_fam"/>
</dbReference>
<evidence type="ECO:0000313" key="7">
    <source>
        <dbReference type="Proteomes" id="UP000618818"/>
    </source>
</evidence>
<reference evidence="6 7" key="1">
    <citation type="submission" date="2020-09" db="EMBL/GenBank/DDBJ databases">
        <title>novel species in genus Nocardioides.</title>
        <authorList>
            <person name="Zhang G."/>
        </authorList>
    </citation>
    <scope>NUCLEOTIDE SEQUENCE [LARGE SCALE GENOMIC DNA]</scope>
    <source>
        <strain evidence="6 7">KCTC 39551</strain>
    </source>
</reference>
<dbReference type="NCBIfam" id="NF037995">
    <property type="entry name" value="TRAP_S1"/>
    <property type="match status" value="1"/>
</dbReference>
<evidence type="ECO:0000256" key="3">
    <source>
        <dbReference type="ARBA" id="ARBA00022448"/>
    </source>
</evidence>
<dbReference type="PANTHER" id="PTHR33376:SF4">
    <property type="entry name" value="SIALIC ACID-BINDING PERIPLASMIC PROTEIN SIAP"/>
    <property type="match status" value="1"/>
</dbReference>
<comment type="subcellular location">
    <subcellularLocation>
        <location evidence="1">Cell envelope</location>
    </subcellularLocation>
</comment>
<dbReference type="PIRSF" id="PIRSF006470">
    <property type="entry name" value="DctB"/>
    <property type="match status" value="1"/>
</dbReference>
<dbReference type="InterPro" id="IPR038404">
    <property type="entry name" value="TRAP_DctP_sf"/>
</dbReference>
<protein>
    <submittedName>
        <fullName evidence="6">DctP family TRAP transporter solute-binding subunit</fullName>
    </submittedName>
</protein>
<keyword evidence="3" id="KW-0813">Transport</keyword>
<evidence type="ECO:0000313" key="6">
    <source>
        <dbReference type="EMBL" id="MBD3926163.1"/>
    </source>
</evidence>
<accession>A0ABR8NDF9</accession>
<sequence>MMAPRTKGRSAALAACVVALPMFLAACGGDDEGGGAGESGGDVTLQLAHSYTEDQPQHRCGAQVIADEVEKADVGMSIEVFSSSQLGADADRIASVVSGDIDMDIQGASALGAVYEQVSVLDAAYAFDDSDHLARYFDGDAAGELLQGFEDETGVHTLGAWSAGMREFTANEPIREPGDLDGLRMRFPNSPQFLMNAKALGADATEVAYEELFLALQQGTVDGQENPITNIAASSLQDVQDYISMSDHQANSNLVIIGGDSWSGLSSEQQDALAAAVETAEEKVPECVAEDEEATIAEWEESGDMEVVDDVDVEAFRSQADDYLRDNFDEEQLAVYEGIRGEAE</sequence>
<proteinExistence type="inferred from homology"/>
<dbReference type="PROSITE" id="PS51257">
    <property type="entry name" value="PROKAR_LIPOPROTEIN"/>
    <property type="match status" value="1"/>
</dbReference>
<keyword evidence="7" id="KW-1185">Reference proteome</keyword>
<feature type="signal peptide" evidence="5">
    <location>
        <begin position="1"/>
        <end position="26"/>
    </location>
</feature>
<gene>
    <name evidence="6" type="ORF">IEZ26_16180</name>
</gene>
<comment type="caution">
    <text evidence="6">The sequence shown here is derived from an EMBL/GenBank/DDBJ whole genome shotgun (WGS) entry which is preliminary data.</text>
</comment>
<dbReference type="InterPro" id="IPR004682">
    <property type="entry name" value="TRAP_DctP"/>
</dbReference>
<evidence type="ECO:0000256" key="4">
    <source>
        <dbReference type="ARBA" id="ARBA00022729"/>
    </source>
</evidence>
<dbReference type="EMBL" id="JACXYZ010000002">
    <property type="protein sequence ID" value="MBD3926163.1"/>
    <property type="molecule type" value="Genomic_DNA"/>
</dbReference>
<dbReference type="Gene3D" id="3.40.190.170">
    <property type="entry name" value="Bacterial extracellular solute-binding protein, family 7"/>
    <property type="match status" value="1"/>
</dbReference>
<feature type="chain" id="PRO_5045125318" evidence="5">
    <location>
        <begin position="27"/>
        <end position="344"/>
    </location>
</feature>
<evidence type="ECO:0000256" key="2">
    <source>
        <dbReference type="ARBA" id="ARBA00009023"/>
    </source>
</evidence>
<dbReference type="Proteomes" id="UP000618818">
    <property type="component" value="Unassembled WGS sequence"/>
</dbReference>
<comment type="similarity">
    <text evidence="2">Belongs to the bacterial solute-binding protein 7 family.</text>
</comment>
<organism evidence="6 7">
    <name type="scientific">Nocardioides cavernae</name>
    <dbReference type="NCBI Taxonomy" id="1921566"/>
    <lineage>
        <taxon>Bacteria</taxon>
        <taxon>Bacillati</taxon>
        <taxon>Actinomycetota</taxon>
        <taxon>Actinomycetes</taxon>
        <taxon>Propionibacteriales</taxon>
        <taxon>Nocardioidaceae</taxon>
        <taxon>Nocardioides</taxon>
    </lineage>
</organism>
<dbReference type="NCBIfam" id="TIGR00787">
    <property type="entry name" value="dctP"/>
    <property type="match status" value="1"/>
</dbReference>
<keyword evidence="4 5" id="KW-0732">Signal</keyword>
<evidence type="ECO:0000256" key="1">
    <source>
        <dbReference type="ARBA" id="ARBA00004196"/>
    </source>
</evidence>
<dbReference type="PANTHER" id="PTHR33376">
    <property type="match status" value="1"/>
</dbReference>
<dbReference type="Pfam" id="PF03480">
    <property type="entry name" value="DctP"/>
    <property type="match status" value="1"/>
</dbReference>